<evidence type="ECO:0000256" key="9">
    <source>
        <dbReference type="ARBA" id="ARBA00023136"/>
    </source>
</evidence>
<feature type="domain" description="TonB C-terminal" evidence="10">
    <location>
        <begin position="200"/>
        <end position="290"/>
    </location>
</feature>
<dbReference type="Pfam" id="PF03544">
    <property type="entry name" value="TonB_C"/>
    <property type="match status" value="1"/>
</dbReference>
<dbReference type="InterPro" id="IPR006260">
    <property type="entry name" value="TonB/TolA_C"/>
</dbReference>
<dbReference type="GO" id="GO:0031992">
    <property type="term" value="F:energy transducer activity"/>
    <property type="evidence" value="ECO:0007669"/>
    <property type="project" value="TreeGrafter"/>
</dbReference>
<gene>
    <name evidence="11" type="ORF">SAMN05660862_3107</name>
</gene>
<accession>A0A1X7KQ53</accession>
<name>A0A1X7KQ53_9SPHI</name>
<evidence type="ECO:0000256" key="5">
    <source>
        <dbReference type="ARBA" id="ARBA00022519"/>
    </source>
</evidence>
<keyword evidence="4" id="KW-1003">Cell membrane</keyword>
<keyword evidence="8" id="KW-1133">Transmembrane helix</keyword>
<evidence type="ECO:0000256" key="3">
    <source>
        <dbReference type="ARBA" id="ARBA00022448"/>
    </source>
</evidence>
<dbReference type="InterPro" id="IPR037682">
    <property type="entry name" value="TonB_C"/>
</dbReference>
<comment type="similarity">
    <text evidence="2">Belongs to the TonB family.</text>
</comment>
<dbReference type="RefSeq" id="WP_085473814.1">
    <property type="nucleotide sequence ID" value="NZ_CP038029.1"/>
</dbReference>
<evidence type="ECO:0000259" key="10">
    <source>
        <dbReference type="PROSITE" id="PS52015"/>
    </source>
</evidence>
<dbReference type="GO" id="GO:0055085">
    <property type="term" value="P:transmembrane transport"/>
    <property type="evidence" value="ECO:0007669"/>
    <property type="project" value="InterPro"/>
</dbReference>
<evidence type="ECO:0000256" key="8">
    <source>
        <dbReference type="ARBA" id="ARBA00022989"/>
    </source>
</evidence>
<dbReference type="GO" id="GO:0015031">
    <property type="term" value="P:protein transport"/>
    <property type="evidence" value="ECO:0007669"/>
    <property type="project" value="UniProtKB-KW"/>
</dbReference>
<keyword evidence="12" id="KW-1185">Reference proteome</keyword>
<evidence type="ECO:0000256" key="2">
    <source>
        <dbReference type="ARBA" id="ARBA00006555"/>
    </source>
</evidence>
<dbReference type="NCBIfam" id="TIGR01352">
    <property type="entry name" value="tonB_Cterm"/>
    <property type="match status" value="1"/>
</dbReference>
<dbReference type="Proteomes" id="UP000192980">
    <property type="component" value="Unassembled WGS sequence"/>
</dbReference>
<dbReference type="OrthoDB" id="649093at2"/>
<evidence type="ECO:0000313" key="11">
    <source>
        <dbReference type="EMBL" id="SMG43663.1"/>
    </source>
</evidence>
<protein>
    <submittedName>
        <fullName evidence="11">Protein TonB</fullName>
    </submittedName>
</protein>
<dbReference type="AlphaFoldDB" id="A0A1X7KQ53"/>
<dbReference type="PANTHER" id="PTHR33446">
    <property type="entry name" value="PROTEIN TONB-RELATED"/>
    <property type="match status" value="1"/>
</dbReference>
<dbReference type="EMBL" id="FXAU01000006">
    <property type="protein sequence ID" value="SMG43663.1"/>
    <property type="molecule type" value="Genomic_DNA"/>
</dbReference>
<sequence length="290" mass="31850">MWNNKLNIYEKEWLAVVFSSRNQSYGAYDLRRYSSVATNKALLTVLCVVALLVVWKVGYDRLPKSTEMRVVEYELPTIEEIVVPDPPAKEEPLPAVEAPIQKIAQDPPAQDLIRYVEPKVTHYSKVTEDVASQDELKTKMSARITLKKVAGGSYVAQGEFGPKKEMGGITGNLDGKEVGGRASESTIPFTSVEIMPNPRGGMAEFVKWVGAGYRYPDAALEQGIKGSVVISFVVETDGSLTDIKVVRDLGFGTGEEAIRLLKKAAKWSPGIQNGRPVRVSYTLPITLSTI</sequence>
<dbReference type="STRING" id="561061.SAMN05660862_3107"/>
<evidence type="ECO:0000256" key="4">
    <source>
        <dbReference type="ARBA" id="ARBA00022475"/>
    </source>
</evidence>
<evidence type="ECO:0000256" key="6">
    <source>
        <dbReference type="ARBA" id="ARBA00022692"/>
    </source>
</evidence>
<dbReference type="Gene3D" id="3.30.1150.10">
    <property type="match status" value="1"/>
</dbReference>
<evidence type="ECO:0000256" key="7">
    <source>
        <dbReference type="ARBA" id="ARBA00022927"/>
    </source>
</evidence>
<dbReference type="PROSITE" id="PS52015">
    <property type="entry name" value="TONB_CTD"/>
    <property type="match status" value="1"/>
</dbReference>
<keyword evidence="5" id="KW-0997">Cell inner membrane</keyword>
<comment type="subcellular location">
    <subcellularLocation>
        <location evidence="1">Cell inner membrane</location>
        <topology evidence="1">Single-pass membrane protein</topology>
        <orientation evidence="1">Periplasmic side</orientation>
    </subcellularLocation>
</comment>
<keyword evidence="6" id="KW-0812">Transmembrane</keyword>
<reference evidence="11 12" key="1">
    <citation type="submission" date="2017-04" db="EMBL/GenBank/DDBJ databases">
        <authorList>
            <person name="Afonso C.L."/>
            <person name="Miller P.J."/>
            <person name="Scott M.A."/>
            <person name="Spackman E."/>
            <person name="Goraichik I."/>
            <person name="Dimitrov K.M."/>
            <person name="Suarez D.L."/>
            <person name="Swayne D.E."/>
        </authorList>
    </citation>
    <scope>NUCLEOTIDE SEQUENCE [LARGE SCALE GENOMIC DNA]</scope>
    <source>
        <strain evidence="11 12">DSM 22418</strain>
    </source>
</reference>
<evidence type="ECO:0000313" key="12">
    <source>
        <dbReference type="Proteomes" id="UP000192980"/>
    </source>
</evidence>
<organism evidence="11 12">
    <name type="scientific">Sphingobacterium psychroaquaticum</name>
    <dbReference type="NCBI Taxonomy" id="561061"/>
    <lineage>
        <taxon>Bacteria</taxon>
        <taxon>Pseudomonadati</taxon>
        <taxon>Bacteroidota</taxon>
        <taxon>Sphingobacteriia</taxon>
        <taxon>Sphingobacteriales</taxon>
        <taxon>Sphingobacteriaceae</taxon>
        <taxon>Sphingobacterium</taxon>
    </lineage>
</organism>
<keyword evidence="9" id="KW-0472">Membrane</keyword>
<evidence type="ECO:0000256" key="1">
    <source>
        <dbReference type="ARBA" id="ARBA00004383"/>
    </source>
</evidence>
<dbReference type="SUPFAM" id="SSF74653">
    <property type="entry name" value="TolA/TonB C-terminal domain"/>
    <property type="match status" value="1"/>
</dbReference>
<dbReference type="PANTHER" id="PTHR33446:SF2">
    <property type="entry name" value="PROTEIN TONB"/>
    <property type="match status" value="1"/>
</dbReference>
<dbReference type="InterPro" id="IPR051045">
    <property type="entry name" value="TonB-dependent_transducer"/>
</dbReference>
<dbReference type="GO" id="GO:0098797">
    <property type="term" value="C:plasma membrane protein complex"/>
    <property type="evidence" value="ECO:0007669"/>
    <property type="project" value="TreeGrafter"/>
</dbReference>
<keyword evidence="7" id="KW-0653">Protein transport</keyword>
<proteinExistence type="inferred from homology"/>
<keyword evidence="3" id="KW-0813">Transport</keyword>